<protein>
    <submittedName>
        <fullName evidence="1">Ribosylnicotinamide kinase</fullName>
    </submittedName>
</protein>
<dbReference type="GO" id="GO:0016301">
    <property type="term" value="F:kinase activity"/>
    <property type="evidence" value="ECO:0007669"/>
    <property type="project" value="UniProtKB-KW"/>
</dbReference>
<name>A0AAD5S4P1_9FUNG</name>
<keyword evidence="1" id="KW-0808">Transferase</keyword>
<comment type="caution">
    <text evidence="1">The sequence shown here is derived from an EMBL/GenBank/DDBJ whole genome shotgun (WGS) entry which is preliminary data.</text>
</comment>
<accession>A0AAD5S4P1</accession>
<evidence type="ECO:0000313" key="1">
    <source>
        <dbReference type="EMBL" id="KAJ3045608.1"/>
    </source>
</evidence>
<keyword evidence="1" id="KW-0418">Kinase</keyword>
<proteinExistence type="predicted"/>
<dbReference type="Proteomes" id="UP001212841">
    <property type="component" value="Unassembled WGS sequence"/>
</dbReference>
<evidence type="ECO:0000313" key="2">
    <source>
        <dbReference type="Proteomes" id="UP001212841"/>
    </source>
</evidence>
<dbReference type="SUPFAM" id="SSF52540">
    <property type="entry name" value="P-loop containing nucleoside triphosphate hydrolases"/>
    <property type="match status" value="1"/>
</dbReference>
<dbReference type="AlphaFoldDB" id="A0AAD5S4P1"/>
<gene>
    <name evidence="1" type="primary">NRK1</name>
    <name evidence="1" type="ORF">HK097_001175</name>
</gene>
<dbReference type="InterPro" id="IPR027417">
    <property type="entry name" value="P-loop_NTPase"/>
</dbReference>
<sequence length="184" mass="20618">MPAFSRTLTSLSLDIPTNLIGKNRPTISDSDVPASHILLLTSKIRTMHESAKGKGIKLKFVLVDGFLLYVDREVVNKLDVRFLMKASFETLRRRREDRSGYVTDAGFWKDPPNYFAEIVYPAYLTFNRSALDTLEKAETHDRIEGLIGLDSEELDIASMVEAAVDRIVEHVENTVVDGGSEITA</sequence>
<reference evidence="1" key="1">
    <citation type="submission" date="2020-05" db="EMBL/GenBank/DDBJ databases">
        <title>Phylogenomic resolution of chytrid fungi.</title>
        <authorList>
            <person name="Stajich J.E."/>
            <person name="Amses K."/>
            <person name="Simmons R."/>
            <person name="Seto K."/>
            <person name="Myers J."/>
            <person name="Bonds A."/>
            <person name="Quandt C.A."/>
            <person name="Barry K."/>
            <person name="Liu P."/>
            <person name="Grigoriev I."/>
            <person name="Longcore J.E."/>
            <person name="James T.Y."/>
        </authorList>
    </citation>
    <scope>NUCLEOTIDE SEQUENCE</scope>
    <source>
        <strain evidence="1">JEL0318</strain>
    </source>
</reference>
<organism evidence="1 2">
    <name type="scientific">Rhizophlyctis rosea</name>
    <dbReference type="NCBI Taxonomy" id="64517"/>
    <lineage>
        <taxon>Eukaryota</taxon>
        <taxon>Fungi</taxon>
        <taxon>Fungi incertae sedis</taxon>
        <taxon>Chytridiomycota</taxon>
        <taxon>Chytridiomycota incertae sedis</taxon>
        <taxon>Chytridiomycetes</taxon>
        <taxon>Rhizophlyctidales</taxon>
        <taxon>Rhizophlyctidaceae</taxon>
        <taxon>Rhizophlyctis</taxon>
    </lineage>
</organism>
<keyword evidence="2" id="KW-1185">Reference proteome</keyword>
<dbReference type="Gene3D" id="3.40.50.300">
    <property type="entry name" value="P-loop containing nucleotide triphosphate hydrolases"/>
    <property type="match status" value="1"/>
</dbReference>
<dbReference type="EMBL" id="JADGJD010001224">
    <property type="protein sequence ID" value="KAJ3045608.1"/>
    <property type="molecule type" value="Genomic_DNA"/>
</dbReference>